<evidence type="ECO:0000313" key="1">
    <source>
        <dbReference type="EMBL" id="KXK64047.1"/>
    </source>
</evidence>
<name>A0A136Q068_9FIRM</name>
<accession>A0A136Q068</accession>
<reference evidence="1 2" key="1">
    <citation type="submission" date="2016-02" db="EMBL/GenBank/DDBJ databases">
        <authorList>
            <person name="Wen L."/>
            <person name="He K."/>
            <person name="Yang H."/>
        </authorList>
    </citation>
    <scope>NUCLEOTIDE SEQUENCE [LARGE SCALE GENOMIC DNA]</scope>
    <source>
        <strain evidence="1 2">DSM 22607</strain>
    </source>
</reference>
<dbReference type="EMBL" id="LSZW01000067">
    <property type="protein sequence ID" value="KXK64047.1"/>
    <property type="molecule type" value="Genomic_DNA"/>
</dbReference>
<dbReference type="AlphaFoldDB" id="A0A136Q068"/>
<dbReference type="Proteomes" id="UP000070366">
    <property type="component" value="Unassembled WGS sequence"/>
</dbReference>
<dbReference type="STRING" id="626937.HMPREF3293_03095"/>
<evidence type="ECO:0000313" key="2">
    <source>
        <dbReference type="Proteomes" id="UP000070366"/>
    </source>
</evidence>
<keyword evidence="2" id="KW-1185">Reference proteome</keyword>
<gene>
    <name evidence="1" type="ORF">HMPREF3293_03095</name>
</gene>
<comment type="caution">
    <text evidence="1">The sequence shown here is derived from an EMBL/GenBank/DDBJ whole genome shotgun (WGS) entry which is preliminary data.</text>
</comment>
<proteinExistence type="predicted"/>
<organism evidence="1 2">
    <name type="scientific">Christensenella minuta</name>
    <dbReference type="NCBI Taxonomy" id="626937"/>
    <lineage>
        <taxon>Bacteria</taxon>
        <taxon>Bacillati</taxon>
        <taxon>Bacillota</taxon>
        <taxon>Clostridia</taxon>
        <taxon>Christensenellales</taxon>
        <taxon>Christensenellaceae</taxon>
        <taxon>Christensenella</taxon>
    </lineage>
</organism>
<sequence length="39" mass="4660">MPFLPPEYNLRFTFNLLFNEYSVTISLDKRVQKEHTSSP</sequence>
<protein>
    <submittedName>
        <fullName evidence="1">Uncharacterized protein</fullName>
    </submittedName>
</protein>